<evidence type="ECO:0000256" key="1">
    <source>
        <dbReference type="ARBA" id="ARBA00004417"/>
    </source>
</evidence>
<dbReference type="Pfam" id="PF00005">
    <property type="entry name" value="ABC_tran"/>
    <property type="match status" value="1"/>
</dbReference>
<keyword evidence="6 11" id="KW-0067">ATP-binding</keyword>
<dbReference type="GO" id="GO:0055085">
    <property type="term" value="P:transmembrane transport"/>
    <property type="evidence" value="ECO:0007669"/>
    <property type="project" value="UniProtKB-ARBA"/>
</dbReference>
<dbReference type="PANTHER" id="PTHR43297">
    <property type="entry name" value="OLIGOPEPTIDE TRANSPORT ATP-BINDING PROTEIN APPD"/>
    <property type="match status" value="1"/>
</dbReference>
<comment type="subcellular location">
    <subcellularLocation>
        <location evidence="1">Cell inner membrane</location>
        <topology evidence="1">Peripheral membrane protein</topology>
    </subcellularLocation>
</comment>
<keyword evidence="3" id="KW-0813">Transport</keyword>
<dbReference type="RefSeq" id="WP_109678740.1">
    <property type="nucleotide sequence ID" value="NZ_CP086615.1"/>
</dbReference>
<dbReference type="FunFam" id="3.40.50.300:FF:000016">
    <property type="entry name" value="Oligopeptide ABC transporter ATP-binding component"/>
    <property type="match status" value="1"/>
</dbReference>
<dbReference type="Proteomes" id="UP000245474">
    <property type="component" value="Unassembled WGS sequence"/>
</dbReference>
<keyword evidence="5" id="KW-0547">Nucleotide-binding</keyword>
<dbReference type="OrthoDB" id="9784450at2"/>
<dbReference type="GO" id="GO:0015833">
    <property type="term" value="P:peptide transport"/>
    <property type="evidence" value="ECO:0007669"/>
    <property type="project" value="InterPro"/>
</dbReference>
<dbReference type="Gene3D" id="3.40.50.300">
    <property type="entry name" value="P-loop containing nucleotide triphosphate hydrolases"/>
    <property type="match status" value="1"/>
</dbReference>
<dbReference type="EMBL" id="QFFI01000014">
    <property type="protein sequence ID" value="PWG63010.1"/>
    <property type="molecule type" value="Genomic_DNA"/>
</dbReference>
<evidence type="ECO:0000313" key="12">
    <source>
        <dbReference type="Proteomes" id="UP000245474"/>
    </source>
</evidence>
<organism evidence="11 12">
    <name type="scientific">Sediminicurvatus halobius</name>
    <dbReference type="NCBI Taxonomy" id="2182432"/>
    <lineage>
        <taxon>Bacteria</taxon>
        <taxon>Pseudomonadati</taxon>
        <taxon>Pseudomonadota</taxon>
        <taxon>Gammaproteobacteria</taxon>
        <taxon>Chromatiales</taxon>
        <taxon>Ectothiorhodospiraceae</taxon>
        <taxon>Sediminicurvatus</taxon>
    </lineage>
</organism>
<keyword evidence="12" id="KW-1185">Reference proteome</keyword>
<evidence type="ECO:0000256" key="6">
    <source>
        <dbReference type="ARBA" id="ARBA00022840"/>
    </source>
</evidence>
<comment type="caution">
    <text evidence="11">The sequence shown here is derived from an EMBL/GenBank/DDBJ whole genome shotgun (WGS) entry which is preliminary data.</text>
</comment>
<feature type="domain" description="ABC transporter" evidence="10">
    <location>
        <begin position="18"/>
        <end position="269"/>
    </location>
</feature>
<evidence type="ECO:0000256" key="3">
    <source>
        <dbReference type="ARBA" id="ARBA00022448"/>
    </source>
</evidence>
<name>A0A2U2N1M2_9GAMM</name>
<dbReference type="InterPro" id="IPR003593">
    <property type="entry name" value="AAA+_ATPase"/>
</dbReference>
<dbReference type="AlphaFoldDB" id="A0A2U2N1M2"/>
<dbReference type="PROSITE" id="PS50893">
    <property type="entry name" value="ABC_TRANSPORTER_2"/>
    <property type="match status" value="1"/>
</dbReference>
<evidence type="ECO:0000256" key="4">
    <source>
        <dbReference type="ARBA" id="ARBA00022475"/>
    </source>
</evidence>
<dbReference type="GO" id="GO:0016887">
    <property type="term" value="F:ATP hydrolysis activity"/>
    <property type="evidence" value="ECO:0007669"/>
    <property type="project" value="InterPro"/>
</dbReference>
<sequence length="346" mass="37564">MATNPADIDPRTAADPVLRVEGLTTEFRTSAGQALAVDGLSYEVHAGETLALVGESGSGKSVSALSVMGLVPDPPGRVVGGHAWLEGTDLISLDRESRRRLRGRRIAMIFQEPMSALNPVLSIRRQMLEGIREHLGLDERAAEAHAIEMLRKVHIPAPERRLKEYPHQLSGGMLQRVMIAMAIACRPRVLIADEPTTALDVTVQAQVLAIMQELQRELGTAILLITHDMGVVAEMADRVVILYAGRKVEEGPVEAVFRRPLHPYTLGLLGALPKLGRAGPVGSRQLAEIPGIVPALTDLPAGCHFAPRCRFATERCHAAYPPLEEKARGRLAACWESERLPGEMPT</sequence>
<accession>A0A2U2N1M2</accession>
<dbReference type="InterPro" id="IPR017871">
    <property type="entry name" value="ABC_transporter-like_CS"/>
</dbReference>
<evidence type="ECO:0000256" key="9">
    <source>
        <dbReference type="ARBA" id="ARBA00047356"/>
    </source>
</evidence>
<keyword evidence="4" id="KW-1003">Cell membrane</keyword>
<dbReference type="PANTHER" id="PTHR43297:SF2">
    <property type="entry name" value="DIPEPTIDE TRANSPORT ATP-BINDING PROTEIN DPPD"/>
    <property type="match status" value="1"/>
</dbReference>
<dbReference type="Pfam" id="PF08352">
    <property type="entry name" value="oligo_HPY"/>
    <property type="match status" value="1"/>
</dbReference>
<evidence type="ECO:0000259" key="10">
    <source>
        <dbReference type="PROSITE" id="PS50893"/>
    </source>
</evidence>
<evidence type="ECO:0000256" key="2">
    <source>
        <dbReference type="ARBA" id="ARBA00005417"/>
    </source>
</evidence>
<comment type="catalytic activity">
    <reaction evidence="9">
        <text>a dipeptide(out) + ATP + H2O = a dipeptide(in) + ADP + phosphate + H(+)</text>
        <dbReference type="Rhea" id="RHEA:23120"/>
        <dbReference type="ChEBI" id="CHEBI:15377"/>
        <dbReference type="ChEBI" id="CHEBI:15378"/>
        <dbReference type="ChEBI" id="CHEBI:30616"/>
        <dbReference type="ChEBI" id="CHEBI:43474"/>
        <dbReference type="ChEBI" id="CHEBI:90799"/>
        <dbReference type="ChEBI" id="CHEBI:456216"/>
        <dbReference type="EC" id="7.4.2.9"/>
    </reaction>
</comment>
<dbReference type="GO" id="GO:0005524">
    <property type="term" value="F:ATP binding"/>
    <property type="evidence" value="ECO:0007669"/>
    <property type="project" value="UniProtKB-KW"/>
</dbReference>
<comment type="similarity">
    <text evidence="2">Belongs to the ABC transporter superfamily.</text>
</comment>
<dbReference type="InterPro" id="IPR050388">
    <property type="entry name" value="ABC_Ni/Peptide_Import"/>
</dbReference>
<reference evidence="11 12" key="1">
    <citation type="submission" date="2018-05" db="EMBL/GenBank/DDBJ databases">
        <title>Spiribacter halobius sp. nov., a moderately halophilic bacterium isolated from marine solar saltern.</title>
        <authorList>
            <person name="Zheng W.-S."/>
            <person name="Lu D.-C."/>
            <person name="Du Z.-J."/>
        </authorList>
    </citation>
    <scope>NUCLEOTIDE SEQUENCE [LARGE SCALE GENOMIC DNA]</scope>
    <source>
        <strain evidence="11 12">E85</strain>
    </source>
</reference>
<keyword evidence="7" id="KW-0472">Membrane</keyword>
<dbReference type="GO" id="GO:0005886">
    <property type="term" value="C:plasma membrane"/>
    <property type="evidence" value="ECO:0007669"/>
    <property type="project" value="UniProtKB-SubCell"/>
</dbReference>
<dbReference type="CDD" id="cd03257">
    <property type="entry name" value="ABC_NikE_OppD_transporters"/>
    <property type="match status" value="1"/>
</dbReference>
<dbReference type="InterPro" id="IPR003439">
    <property type="entry name" value="ABC_transporter-like_ATP-bd"/>
</dbReference>
<evidence type="ECO:0000256" key="7">
    <source>
        <dbReference type="ARBA" id="ARBA00023136"/>
    </source>
</evidence>
<dbReference type="PROSITE" id="PS00211">
    <property type="entry name" value="ABC_TRANSPORTER_1"/>
    <property type="match status" value="1"/>
</dbReference>
<evidence type="ECO:0000256" key="5">
    <source>
        <dbReference type="ARBA" id="ARBA00022741"/>
    </source>
</evidence>
<dbReference type="SUPFAM" id="SSF52540">
    <property type="entry name" value="P-loop containing nucleoside triphosphate hydrolases"/>
    <property type="match status" value="1"/>
</dbReference>
<protein>
    <recommendedName>
        <fullName evidence="8">ABC-type dipeptide transporter</fullName>
        <ecNumber evidence="8">7.4.2.9</ecNumber>
    </recommendedName>
</protein>
<proteinExistence type="inferred from homology"/>
<dbReference type="SMART" id="SM00382">
    <property type="entry name" value="AAA"/>
    <property type="match status" value="1"/>
</dbReference>
<dbReference type="InterPro" id="IPR027417">
    <property type="entry name" value="P-loop_NTPase"/>
</dbReference>
<dbReference type="InterPro" id="IPR013563">
    <property type="entry name" value="Oligopep_ABC_C"/>
</dbReference>
<evidence type="ECO:0000313" key="11">
    <source>
        <dbReference type="EMBL" id="PWG63010.1"/>
    </source>
</evidence>
<evidence type="ECO:0000256" key="8">
    <source>
        <dbReference type="ARBA" id="ARBA00038852"/>
    </source>
</evidence>
<dbReference type="NCBIfam" id="TIGR01727">
    <property type="entry name" value="oligo_HPY"/>
    <property type="match status" value="1"/>
</dbReference>
<gene>
    <name evidence="11" type="ORF">DEM34_10375</name>
</gene>
<dbReference type="EC" id="7.4.2.9" evidence="8"/>